<gene>
    <name evidence="3" type="ORF">A2911_00155</name>
</gene>
<dbReference type="InterPro" id="IPR007685">
    <property type="entry name" value="RelA_SpoT"/>
</dbReference>
<dbReference type="Proteomes" id="UP000176814">
    <property type="component" value="Unassembled WGS sequence"/>
</dbReference>
<dbReference type="GO" id="GO:0015969">
    <property type="term" value="P:guanosine tetraphosphate metabolic process"/>
    <property type="evidence" value="ECO:0007669"/>
    <property type="project" value="InterPro"/>
</dbReference>
<dbReference type="InterPro" id="IPR043519">
    <property type="entry name" value="NT_sf"/>
</dbReference>
<organism evidence="3 4">
    <name type="scientific">Candidatus Nomurabacteria bacterium RIFCSPLOWO2_01_FULL_40_15</name>
    <dbReference type="NCBI Taxonomy" id="1801772"/>
    <lineage>
        <taxon>Bacteria</taxon>
        <taxon>Candidatus Nomuraibacteriota</taxon>
    </lineage>
</organism>
<dbReference type="InterPro" id="IPR016024">
    <property type="entry name" value="ARM-type_fold"/>
</dbReference>
<evidence type="ECO:0000313" key="3">
    <source>
        <dbReference type="EMBL" id="OGI90392.1"/>
    </source>
</evidence>
<dbReference type="PANTHER" id="PTHR41773">
    <property type="entry name" value="GTP PYROPHOSPHATASE-RELATED"/>
    <property type="match status" value="1"/>
</dbReference>
<dbReference type="SUPFAM" id="SSF81301">
    <property type="entry name" value="Nucleotidyltransferase"/>
    <property type="match status" value="1"/>
</dbReference>
<dbReference type="SUPFAM" id="SSF48371">
    <property type="entry name" value="ARM repeat"/>
    <property type="match status" value="1"/>
</dbReference>
<feature type="region of interest" description="Disordered" evidence="1">
    <location>
        <begin position="975"/>
        <end position="996"/>
    </location>
</feature>
<reference evidence="3 4" key="1">
    <citation type="journal article" date="2016" name="Nat. Commun.">
        <title>Thousands of microbial genomes shed light on interconnected biogeochemical processes in an aquifer system.</title>
        <authorList>
            <person name="Anantharaman K."/>
            <person name="Brown C.T."/>
            <person name="Hug L.A."/>
            <person name="Sharon I."/>
            <person name="Castelle C.J."/>
            <person name="Probst A.J."/>
            <person name="Thomas B.C."/>
            <person name="Singh A."/>
            <person name="Wilkins M.J."/>
            <person name="Karaoz U."/>
            <person name="Brodie E.L."/>
            <person name="Williams K.H."/>
            <person name="Hubbard S.S."/>
            <person name="Banfield J.F."/>
        </authorList>
    </citation>
    <scope>NUCLEOTIDE SEQUENCE [LARGE SCALE GENOMIC DNA]</scope>
</reference>
<dbReference type="SMART" id="SM00954">
    <property type="entry name" value="RelA_SpoT"/>
    <property type="match status" value="1"/>
</dbReference>
<dbReference type="AlphaFoldDB" id="A0A1F6X8F5"/>
<dbReference type="Pfam" id="PF04607">
    <property type="entry name" value="RelA_SpoT"/>
    <property type="match status" value="1"/>
</dbReference>
<evidence type="ECO:0000259" key="2">
    <source>
        <dbReference type="SMART" id="SM00954"/>
    </source>
</evidence>
<dbReference type="EMBL" id="MFUW01000013">
    <property type="protein sequence ID" value="OGI90392.1"/>
    <property type="molecule type" value="Genomic_DNA"/>
</dbReference>
<comment type="caution">
    <text evidence="3">The sequence shown here is derived from an EMBL/GenBank/DDBJ whole genome shotgun (WGS) entry which is preliminary data.</text>
</comment>
<protein>
    <recommendedName>
        <fullName evidence="2">RelA/SpoT domain-containing protein</fullName>
    </recommendedName>
</protein>
<proteinExistence type="predicted"/>
<dbReference type="Gene3D" id="3.30.460.10">
    <property type="entry name" value="Beta Polymerase, domain 2"/>
    <property type="match status" value="1"/>
</dbReference>
<evidence type="ECO:0000313" key="4">
    <source>
        <dbReference type="Proteomes" id="UP000176814"/>
    </source>
</evidence>
<sequence length="996" mass="115853">MTERKQTPEEICDEYLLKQQLYHSFSEEIKKIIGQVLNNGEIKIYGISSREKAPEKLKEKIARKEAKGIEYKILEDIEDLAGVRVVTYLESHQEQAVNLIYREFEGSRPGIQNKYDPQGYRGTHFVLQLDETRTKLPEYVRYKGLKCEVQVASILYHAWSEIEHDVIYKPGGDLEKLRSLGLDDIENSFHEIMAQHLEEATIQFDLLYKKHKEVLHAGKVIYSDFLSDIRNAQSNDEIASILDIADKFSHKKPEEAVQMVEETIKIPPIDPKVIHKFVDKELYGKNKDNLLEKCVDILKHFHVRYWNTERILSSLFLLALHPTKKVSEEAMKAIKDTVKYNNTFIKRFKNLYPQKTALEFIKKIPLGDRKKNFQVIIVISEEILSLEVEGTEWSSVDTLTFSSGALVPNDFLKEMRRETIDFVVELFEQSSDLKDRMALVRVLLRALETPHNVVYGEDIKEMIREDGKRLVEVLTKFIFSSDKMSNYLIAQEIEETLIRLLGSDDLKTAEVQALYARFQENKDYGIFCTLVGDIREFRNLDEDWQEAEKRRANEVKALVKAVTERGFEKWYKKLNDFAGPLQEGAIDSWKYSMFKLFITRLTENKMPLATALLKKAVEEKSALAQEPFVTTYLFVLRKINDFKSWDSLVAIICKKKMSNLASSIAVSLNLDMGADLDISIREKDIKLLSALVGGEKPFKFVNSDDFQLRYMVFNTLTRIFDKNPSRIESLIVQEIKNHKNLMNMYLRELPFASHRKWMSFRDWSADGIKFIKQQLVQLRDLDWHMQGMMLELETDPIHIILEIFKKRIEKDKKNEEHYEVIPYHFNPDLQKYIAEHEKYITEMVGWLKDMTPDWSVYNWNVTHFIQRIGGASYSSILLKLIENADKAMLKKAAYALNAFDGADFSLCFEIVKRTDDEDILNRIGGAMSGTGVVSGEDGLARAYEAKAKELESYITSKDARIKVFATKMRKAFEESAQREYQRANTRKKTRQIEFRG</sequence>
<dbReference type="PANTHER" id="PTHR41773:SF1">
    <property type="entry name" value="RELA_SPOT DOMAIN-CONTAINING PROTEIN"/>
    <property type="match status" value="1"/>
</dbReference>
<feature type="domain" description="RelA/SpoT" evidence="2">
    <location>
        <begin position="49"/>
        <end position="174"/>
    </location>
</feature>
<dbReference type="CDD" id="cd05399">
    <property type="entry name" value="NT_Rel-Spo_like"/>
    <property type="match status" value="1"/>
</dbReference>
<evidence type="ECO:0000256" key="1">
    <source>
        <dbReference type="SAM" id="MobiDB-lite"/>
    </source>
</evidence>
<accession>A0A1F6X8F5</accession>
<name>A0A1F6X8F5_9BACT</name>